<gene>
    <name evidence="2" type="ORF">PAHAL_1G275100</name>
</gene>
<reference evidence="2" key="1">
    <citation type="submission" date="2018-04" db="EMBL/GenBank/DDBJ databases">
        <title>WGS assembly of Panicum hallii.</title>
        <authorList>
            <person name="Lovell J."/>
            <person name="Jenkins J."/>
            <person name="Lowry D."/>
            <person name="Mamidi S."/>
            <person name="Sreedasyam A."/>
            <person name="Weng X."/>
            <person name="Barry K."/>
            <person name="Bonette J."/>
            <person name="Campitelli B."/>
            <person name="Daum C."/>
            <person name="Gordon S."/>
            <person name="Gould B."/>
            <person name="Lipzen A."/>
            <person name="Macqueen A."/>
            <person name="Palacio-Mejia J."/>
            <person name="Plott C."/>
            <person name="Shakirov E."/>
            <person name="Shu S."/>
            <person name="Yoshinaga Y."/>
            <person name="Zane M."/>
            <person name="Rokhsar D."/>
            <person name="Grimwood J."/>
            <person name="Schmutz J."/>
            <person name="Juenger T."/>
        </authorList>
    </citation>
    <scope>NUCLEOTIDE SEQUENCE [LARGE SCALE GENOMIC DNA]</scope>
    <source>
        <strain evidence="2">FIL2</strain>
    </source>
</reference>
<evidence type="ECO:0000313" key="2">
    <source>
        <dbReference type="EMBL" id="PAN06601.1"/>
    </source>
</evidence>
<dbReference type="Gramene" id="PAN06601">
    <property type="protein sequence ID" value="PAN06601"/>
    <property type="gene ID" value="PAHAL_1G275100"/>
</dbReference>
<evidence type="ECO:0000256" key="1">
    <source>
        <dbReference type="SAM" id="MobiDB-lite"/>
    </source>
</evidence>
<organism evidence="2">
    <name type="scientific">Panicum hallii</name>
    <dbReference type="NCBI Taxonomy" id="206008"/>
    <lineage>
        <taxon>Eukaryota</taxon>
        <taxon>Viridiplantae</taxon>
        <taxon>Streptophyta</taxon>
        <taxon>Embryophyta</taxon>
        <taxon>Tracheophyta</taxon>
        <taxon>Spermatophyta</taxon>
        <taxon>Magnoliopsida</taxon>
        <taxon>Liliopsida</taxon>
        <taxon>Poales</taxon>
        <taxon>Poaceae</taxon>
        <taxon>PACMAD clade</taxon>
        <taxon>Panicoideae</taxon>
        <taxon>Panicodae</taxon>
        <taxon>Paniceae</taxon>
        <taxon>Panicinae</taxon>
        <taxon>Panicum</taxon>
        <taxon>Panicum sect. Panicum</taxon>
    </lineage>
</organism>
<dbReference type="Proteomes" id="UP000243499">
    <property type="component" value="Chromosome 1"/>
</dbReference>
<dbReference type="AlphaFoldDB" id="A0A2S3GQI0"/>
<sequence>MQKSPTSAPDLSSLVADLVFGAADRCLCSPDLASLLVSTARFGYASVQLRHLRLHRRSPSSSYAITSYKLPSSSLGSTVLTPPSSSPAILEPIRDNHLHFGASVNPHQLRRRCFVPGLGGSSSTSALRCRRPLPPRRPYWCQSTATTSPASASSSSRSGAATRYLSSL</sequence>
<feature type="region of interest" description="Disordered" evidence="1">
    <location>
        <begin position="138"/>
        <end position="168"/>
    </location>
</feature>
<name>A0A2S3GQI0_9POAL</name>
<dbReference type="EMBL" id="CM008046">
    <property type="protein sequence ID" value="PAN06601.1"/>
    <property type="molecule type" value="Genomic_DNA"/>
</dbReference>
<proteinExistence type="predicted"/>
<feature type="compositionally biased region" description="Low complexity" evidence="1">
    <location>
        <begin position="143"/>
        <end position="162"/>
    </location>
</feature>
<protein>
    <submittedName>
        <fullName evidence="2">Uncharacterized protein</fullName>
    </submittedName>
</protein>
<accession>A0A2S3GQI0</accession>